<sequence>MGEVMEQYLIYLRKSRKDRELESQTGQFDTLQRHRDTLTTLAQARGYHIAHIYEEVVSGDTIADRPEMQKLLSAVETGAFSGVLVMEVPRLARGNTRDQGMVAETFQYSGTKIITPEKVYDPADEADEEYFEFGLFMSRREYKAINRRLQRGRLASLNEGKFVAGTAPYGYHKVRLSGQKGYTLAIEPDQAEVVREIFQLYACGDAVGGAPLSSGDIAQWLNARAIPSPGGVKWSAPSVRDILKNPTYAGYLRWGHRPDKKQMVDGSVVLTRPVNPEGLQRKGLHPAIVSQSLWSAARSAMESRAHAPVPGPRRLSNPLAGLVYCSLCGKPLVQLPQGSHGAPMLVCPTKNCPTVGSRRDVVESAILQSLQSYLKHCRISMTAGAEHSASAIRESEHQLSKVQRSLEVLAMQRERLHDLVEQGVYTQEVFLERSRSLNHRIADASSREQALRLQLCALRQPEAARRPMESQSILQVYSSLETAGEKNTLLKAAVDHVVYWKSVGGQWRKSDLKLYIYPKLRDTDQGL</sequence>
<dbReference type="Pfam" id="PF07508">
    <property type="entry name" value="Recombinase"/>
    <property type="match status" value="1"/>
</dbReference>
<dbReference type="PANTHER" id="PTHR30461">
    <property type="entry name" value="DNA-INVERTASE FROM LAMBDOID PROPHAGE"/>
    <property type="match status" value="1"/>
</dbReference>
<dbReference type="GO" id="GO:0003677">
    <property type="term" value="F:DNA binding"/>
    <property type="evidence" value="ECO:0007669"/>
    <property type="project" value="InterPro"/>
</dbReference>
<reference evidence="3 4" key="1">
    <citation type="submission" date="2020-08" db="EMBL/GenBank/DDBJ databases">
        <authorList>
            <person name="Liu C."/>
            <person name="Sun Q."/>
        </authorList>
    </citation>
    <scope>NUCLEOTIDE SEQUENCE [LARGE SCALE GENOMIC DNA]</scope>
    <source>
        <strain evidence="3 4">NSJ-62</strain>
    </source>
</reference>
<evidence type="ECO:0000259" key="1">
    <source>
        <dbReference type="PROSITE" id="PS51736"/>
    </source>
</evidence>
<dbReference type="Pfam" id="PF00239">
    <property type="entry name" value="Resolvase"/>
    <property type="match status" value="1"/>
</dbReference>
<dbReference type="InterPro" id="IPR038109">
    <property type="entry name" value="DNA_bind_recomb_sf"/>
</dbReference>
<dbReference type="InterPro" id="IPR011109">
    <property type="entry name" value="DNA_bind_recombinase_dom"/>
</dbReference>
<dbReference type="InterPro" id="IPR036162">
    <property type="entry name" value="Resolvase-like_N_sf"/>
</dbReference>
<feature type="domain" description="Recombinase" evidence="2">
    <location>
        <begin position="168"/>
        <end position="307"/>
    </location>
</feature>
<evidence type="ECO:0000313" key="3">
    <source>
        <dbReference type="EMBL" id="QNL43741.1"/>
    </source>
</evidence>
<gene>
    <name evidence="3" type="ORF">H8790_09710</name>
</gene>
<dbReference type="KEGG" id="ohi:H8790_09710"/>
<name>A0A7G9B2G0_9FIRM</name>
<dbReference type="RefSeq" id="WP_187332332.1">
    <property type="nucleotide sequence ID" value="NZ_CP060490.1"/>
</dbReference>
<feature type="domain" description="Resolvase/invertase-type recombinase catalytic" evidence="1">
    <location>
        <begin position="7"/>
        <end position="160"/>
    </location>
</feature>
<dbReference type="PANTHER" id="PTHR30461:SF23">
    <property type="entry name" value="DNA RECOMBINASE-RELATED"/>
    <property type="match status" value="1"/>
</dbReference>
<dbReference type="InterPro" id="IPR050639">
    <property type="entry name" value="SSR_resolvase"/>
</dbReference>
<dbReference type="InterPro" id="IPR006119">
    <property type="entry name" value="Resolv_N"/>
</dbReference>
<keyword evidence="4" id="KW-1185">Reference proteome</keyword>
<evidence type="ECO:0000259" key="2">
    <source>
        <dbReference type="PROSITE" id="PS51737"/>
    </source>
</evidence>
<dbReference type="PROSITE" id="PS51736">
    <property type="entry name" value="RECOMBINASES_3"/>
    <property type="match status" value="1"/>
</dbReference>
<dbReference type="SUPFAM" id="SSF53041">
    <property type="entry name" value="Resolvase-like"/>
    <property type="match status" value="1"/>
</dbReference>
<protein>
    <submittedName>
        <fullName evidence="3">Recombinase family protein</fullName>
    </submittedName>
</protein>
<dbReference type="SMART" id="SM00857">
    <property type="entry name" value="Resolvase"/>
    <property type="match status" value="1"/>
</dbReference>
<dbReference type="CDD" id="cd00338">
    <property type="entry name" value="Ser_Recombinase"/>
    <property type="match status" value="1"/>
</dbReference>
<accession>A0A7G9B2G0</accession>
<dbReference type="Proteomes" id="UP000515960">
    <property type="component" value="Chromosome"/>
</dbReference>
<dbReference type="Gene3D" id="3.90.1750.20">
    <property type="entry name" value="Putative Large Serine Recombinase, Chain B, Domain 2"/>
    <property type="match status" value="1"/>
</dbReference>
<dbReference type="GO" id="GO:0000150">
    <property type="term" value="F:DNA strand exchange activity"/>
    <property type="evidence" value="ECO:0007669"/>
    <property type="project" value="InterPro"/>
</dbReference>
<organism evidence="3 4">
    <name type="scientific">Oscillibacter hominis</name>
    <dbReference type="NCBI Taxonomy" id="2763056"/>
    <lineage>
        <taxon>Bacteria</taxon>
        <taxon>Bacillati</taxon>
        <taxon>Bacillota</taxon>
        <taxon>Clostridia</taxon>
        <taxon>Eubacteriales</taxon>
        <taxon>Oscillospiraceae</taxon>
        <taxon>Oscillibacter</taxon>
    </lineage>
</organism>
<dbReference type="AlphaFoldDB" id="A0A7G9B2G0"/>
<dbReference type="Gene3D" id="3.40.50.1390">
    <property type="entry name" value="Resolvase, N-terminal catalytic domain"/>
    <property type="match status" value="1"/>
</dbReference>
<dbReference type="EMBL" id="CP060490">
    <property type="protein sequence ID" value="QNL43741.1"/>
    <property type="molecule type" value="Genomic_DNA"/>
</dbReference>
<dbReference type="PROSITE" id="PS51737">
    <property type="entry name" value="RECOMBINASE_DNA_BIND"/>
    <property type="match status" value="1"/>
</dbReference>
<proteinExistence type="predicted"/>
<evidence type="ECO:0000313" key="4">
    <source>
        <dbReference type="Proteomes" id="UP000515960"/>
    </source>
</evidence>